<dbReference type="OrthoDB" id="181905at2"/>
<dbReference type="RefSeq" id="WP_146799696.1">
    <property type="nucleotide sequence ID" value="NZ_VOLP01000014.1"/>
</dbReference>
<dbReference type="InterPro" id="IPR039672">
    <property type="entry name" value="MFS_2"/>
</dbReference>
<dbReference type="PANTHER" id="PTHR11328:SF24">
    <property type="entry name" value="MAJOR FACILITATOR SUPERFAMILY (MFS) PROFILE DOMAIN-CONTAINING PROTEIN"/>
    <property type="match status" value="1"/>
</dbReference>
<feature type="transmembrane region" description="Helical" evidence="2">
    <location>
        <begin position="190"/>
        <end position="214"/>
    </location>
</feature>
<evidence type="ECO:0000313" key="6">
    <source>
        <dbReference type="Proteomes" id="UP000321917"/>
    </source>
</evidence>
<accession>A0A5C6QF62</accession>
<dbReference type="Gene3D" id="1.20.1250.20">
    <property type="entry name" value="MFS general substrate transporter like domains"/>
    <property type="match status" value="2"/>
</dbReference>
<dbReference type="Proteomes" id="UP000321525">
    <property type="component" value="Unassembled WGS sequence"/>
</dbReference>
<dbReference type="EMBL" id="VOLQ01000014">
    <property type="protein sequence ID" value="TWX67401.1"/>
    <property type="molecule type" value="Genomic_DNA"/>
</dbReference>
<dbReference type="GO" id="GO:0008643">
    <property type="term" value="P:carbohydrate transport"/>
    <property type="evidence" value="ECO:0007669"/>
    <property type="project" value="InterPro"/>
</dbReference>
<sequence length="502" mass="55566">MSTQENYQTATEDKISTLRKIIYGFGAFVNNLLGAAIGTMTIVLNLGLGMNPALVGLLGALPRLVDAFTDPLMGYISDHTRSKWGRRRPYIFWGAIVAGITFALLWQLPRGQSEEFYFWFFLIGSIIFYLAYTIFATPWVALGYELTPDYHERTSIMAVQNFMGQFAWLFAPWFLLFMQNESLFSDMIEGASWLAVIIGLFTIIVGILPAIFLTERFTPIATSKTIIDPNAPPVKPRSLSYAVADFFKGFLITLKFKPFLSLCGATFLVFNGFMMVSAFQSYVIIYYVFGGDQALGAEYVGWAGTVSFISTSCAIFIVTKLSSWLGKRNAFFITIAISIFGYALKWICFTPDNPMLVIIPPIFFSFGLGGLFTLMGSMVADVCDLDELETGERREGMFGSIYWWVVKLGLAAAMAAGGFLLHATGFDVALAGAQSADTLFYMRLADVLVPVFCSVVAIWMVATYPITEKMAHDTRSKLEARRGKMAAEVNALDENTDGVTPA</sequence>
<evidence type="ECO:0000313" key="3">
    <source>
        <dbReference type="EMBL" id="TWX58349.1"/>
    </source>
</evidence>
<comment type="similarity">
    <text evidence="1">Belongs to the sodium:galactoside symporter (TC 2.A.2) family.</text>
</comment>
<feature type="transmembrane region" description="Helical" evidence="2">
    <location>
        <begin position="90"/>
        <end position="106"/>
    </location>
</feature>
<keyword evidence="2" id="KW-1133">Transmembrane helix</keyword>
<reference evidence="4 6" key="1">
    <citation type="submission" date="2019-07" db="EMBL/GenBank/DDBJ databases">
        <title>Genomes of sea-ice associated Colwellia species.</title>
        <authorList>
            <person name="Bowman J.P."/>
        </authorList>
    </citation>
    <scope>NUCLEOTIDE SEQUENCE [LARGE SCALE GENOMIC DNA]</scope>
    <source>
        <strain evidence="3 5">ACAM 607</strain>
        <strain evidence="4 6">IC036</strain>
    </source>
</reference>
<evidence type="ECO:0000313" key="5">
    <source>
        <dbReference type="Proteomes" id="UP000321525"/>
    </source>
</evidence>
<dbReference type="InterPro" id="IPR036259">
    <property type="entry name" value="MFS_trans_sf"/>
</dbReference>
<feature type="transmembrane region" description="Helical" evidence="2">
    <location>
        <begin position="118"/>
        <end position="144"/>
    </location>
</feature>
<dbReference type="EMBL" id="VOLR01000015">
    <property type="protein sequence ID" value="TWX58349.1"/>
    <property type="molecule type" value="Genomic_DNA"/>
</dbReference>
<feature type="transmembrane region" description="Helical" evidence="2">
    <location>
        <begin position="259"/>
        <end position="287"/>
    </location>
</feature>
<feature type="transmembrane region" description="Helical" evidence="2">
    <location>
        <begin position="330"/>
        <end position="349"/>
    </location>
</feature>
<keyword evidence="5" id="KW-1185">Reference proteome</keyword>
<dbReference type="AlphaFoldDB" id="A0A5C6QF62"/>
<evidence type="ECO:0000313" key="4">
    <source>
        <dbReference type="EMBL" id="TWX67401.1"/>
    </source>
</evidence>
<dbReference type="Pfam" id="PF13347">
    <property type="entry name" value="MFS_2"/>
    <property type="match status" value="1"/>
</dbReference>
<evidence type="ECO:0000256" key="1">
    <source>
        <dbReference type="ARBA" id="ARBA00009617"/>
    </source>
</evidence>
<organism evidence="4 6">
    <name type="scientific">Colwellia hornerae</name>
    <dbReference type="NCBI Taxonomy" id="89402"/>
    <lineage>
        <taxon>Bacteria</taxon>
        <taxon>Pseudomonadati</taxon>
        <taxon>Pseudomonadota</taxon>
        <taxon>Gammaproteobacteria</taxon>
        <taxon>Alteromonadales</taxon>
        <taxon>Colwelliaceae</taxon>
        <taxon>Colwellia</taxon>
    </lineage>
</organism>
<dbReference type="SUPFAM" id="SSF103473">
    <property type="entry name" value="MFS general substrate transporter"/>
    <property type="match status" value="1"/>
</dbReference>
<dbReference type="Proteomes" id="UP000321917">
    <property type="component" value="Unassembled WGS sequence"/>
</dbReference>
<dbReference type="GO" id="GO:0005886">
    <property type="term" value="C:plasma membrane"/>
    <property type="evidence" value="ECO:0007669"/>
    <property type="project" value="TreeGrafter"/>
</dbReference>
<protein>
    <submittedName>
        <fullName evidence="4">MFS transporter</fullName>
    </submittedName>
</protein>
<feature type="transmembrane region" description="Helical" evidence="2">
    <location>
        <begin position="21"/>
        <end position="44"/>
    </location>
</feature>
<dbReference type="GO" id="GO:0015293">
    <property type="term" value="F:symporter activity"/>
    <property type="evidence" value="ECO:0007669"/>
    <property type="project" value="InterPro"/>
</dbReference>
<feature type="transmembrane region" description="Helical" evidence="2">
    <location>
        <begin position="401"/>
        <end position="421"/>
    </location>
</feature>
<comment type="caution">
    <text evidence="4">The sequence shown here is derived from an EMBL/GenBank/DDBJ whole genome shotgun (WGS) entry which is preliminary data.</text>
</comment>
<name>A0A5C6QF62_9GAMM</name>
<evidence type="ECO:0000256" key="2">
    <source>
        <dbReference type="SAM" id="Phobius"/>
    </source>
</evidence>
<keyword evidence="2" id="KW-0472">Membrane</keyword>
<gene>
    <name evidence="3" type="ORF">ESZ26_11695</name>
    <name evidence="4" type="ORF">ESZ27_08930</name>
</gene>
<feature type="transmembrane region" description="Helical" evidence="2">
    <location>
        <begin position="299"/>
        <end position="318"/>
    </location>
</feature>
<feature type="transmembrane region" description="Helical" evidence="2">
    <location>
        <begin position="447"/>
        <end position="467"/>
    </location>
</feature>
<feature type="transmembrane region" description="Helical" evidence="2">
    <location>
        <begin position="355"/>
        <end position="380"/>
    </location>
</feature>
<proteinExistence type="inferred from homology"/>
<keyword evidence="2" id="KW-0812">Transmembrane</keyword>
<feature type="transmembrane region" description="Helical" evidence="2">
    <location>
        <begin position="156"/>
        <end position="178"/>
    </location>
</feature>
<dbReference type="PANTHER" id="PTHR11328">
    <property type="entry name" value="MAJOR FACILITATOR SUPERFAMILY DOMAIN-CONTAINING PROTEIN"/>
    <property type="match status" value="1"/>
</dbReference>